<accession>A0A382K9S9</accession>
<dbReference type="AlphaFoldDB" id="A0A382K9S9"/>
<dbReference type="PANTHER" id="PTHR30092">
    <property type="entry name" value="INNER MEMBRANE PROTEIN CRED"/>
    <property type="match status" value="1"/>
</dbReference>
<keyword evidence="1" id="KW-1133">Transmembrane helix</keyword>
<feature type="non-terminal residue" evidence="2">
    <location>
        <position position="243"/>
    </location>
</feature>
<reference evidence="2" key="1">
    <citation type="submission" date="2018-05" db="EMBL/GenBank/DDBJ databases">
        <authorList>
            <person name="Lanie J.A."/>
            <person name="Ng W.-L."/>
            <person name="Kazmierczak K.M."/>
            <person name="Andrzejewski T.M."/>
            <person name="Davidsen T.M."/>
            <person name="Wayne K.J."/>
            <person name="Tettelin H."/>
            <person name="Glass J.I."/>
            <person name="Rusch D."/>
            <person name="Podicherti R."/>
            <person name="Tsui H.-C.T."/>
            <person name="Winkler M.E."/>
        </authorList>
    </citation>
    <scope>NUCLEOTIDE SEQUENCE</scope>
</reference>
<dbReference type="InterPro" id="IPR010364">
    <property type="entry name" value="Uncharacterised_IM_CreD"/>
</dbReference>
<proteinExistence type="predicted"/>
<feature type="non-terminal residue" evidence="2">
    <location>
        <position position="1"/>
    </location>
</feature>
<name>A0A382K9S9_9ZZZZ</name>
<keyword evidence="1" id="KW-0812">Transmembrane</keyword>
<dbReference type="PANTHER" id="PTHR30092:SF0">
    <property type="entry name" value="INNER MEMBRANE PROTEIN CRED"/>
    <property type="match status" value="1"/>
</dbReference>
<evidence type="ECO:0000313" key="2">
    <source>
        <dbReference type="EMBL" id="SVC20395.1"/>
    </source>
</evidence>
<gene>
    <name evidence="2" type="ORF">METZ01_LOCUS273249</name>
</gene>
<dbReference type="EMBL" id="UINC01078890">
    <property type="protein sequence ID" value="SVC20395.1"/>
    <property type="molecule type" value="Genomic_DNA"/>
</dbReference>
<evidence type="ECO:0000256" key="1">
    <source>
        <dbReference type="SAM" id="Phobius"/>
    </source>
</evidence>
<feature type="transmembrane region" description="Helical" evidence="1">
    <location>
        <begin position="29"/>
        <end position="49"/>
    </location>
</feature>
<dbReference type="GO" id="GO:0005886">
    <property type="term" value="C:plasma membrane"/>
    <property type="evidence" value="ECO:0007669"/>
    <property type="project" value="TreeGrafter"/>
</dbReference>
<protein>
    <submittedName>
        <fullName evidence="2">Uncharacterized protein</fullName>
    </submittedName>
</protein>
<dbReference type="Pfam" id="PF06123">
    <property type="entry name" value="CreD"/>
    <property type="match status" value="1"/>
</dbReference>
<sequence>VNEEDTLSGALGLLDRTDDFIRNSATVKILSVGILIAFLLIPSSMISSLMRERKLRRDSVVQEISQKWGNRQTIIGPFLTIPFKTFHTDEKDKLKFDIRYLHILPENLRFSGQIDPEIRYRSIYEAVLYNVQINVDGNFSIPILSHNIDLENVLWEKALFSMGITDMKGIQDNIIIKFNERNYEVSPGLETTDIALSGVQCSIPLSPNDDSSTFSLRLNLNGSEQIHFIPVGETTSVDLKSTW</sequence>
<keyword evidence="1" id="KW-0472">Membrane</keyword>
<organism evidence="2">
    <name type="scientific">marine metagenome</name>
    <dbReference type="NCBI Taxonomy" id="408172"/>
    <lineage>
        <taxon>unclassified sequences</taxon>
        <taxon>metagenomes</taxon>
        <taxon>ecological metagenomes</taxon>
    </lineage>
</organism>